<dbReference type="PANTHER" id="PTHR42928">
    <property type="entry name" value="TRICARBOXYLATE-BINDING PROTEIN"/>
    <property type="match status" value="1"/>
</dbReference>
<dbReference type="Pfam" id="PF03401">
    <property type="entry name" value="TctC"/>
    <property type="match status" value="1"/>
</dbReference>
<dbReference type="RefSeq" id="WP_211338597.1">
    <property type="nucleotide sequence ID" value="NZ_SNYL01000004.1"/>
</dbReference>
<dbReference type="AlphaFoldDB" id="A0A4R6UL26"/>
<comment type="similarity">
    <text evidence="1">Belongs to the UPF0065 (bug) family.</text>
</comment>
<dbReference type="InterPro" id="IPR006311">
    <property type="entry name" value="TAT_signal"/>
</dbReference>
<evidence type="ECO:0000256" key="1">
    <source>
        <dbReference type="ARBA" id="ARBA00006987"/>
    </source>
</evidence>
<dbReference type="SUPFAM" id="SSF53850">
    <property type="entry name" value="Periplasmic binding protein-like II"/>
    <property type="match status" value="1"/>
</dbReference>
<dbReference type="PROSITE" id="PS51318">
    <property type="entry name" value="TAT"/>
    <property type="match status" value="1"/>
</dbReference>
<dbReference type="Gene3D" id="3.40.190.150">
    <property type="entry name" value="Bordetella uptake gene, domain 1"/>
    <property type="match status" value="1"/>
</dbReference>
<dbReference type="PIRSF" id="PIRSF017082">
    <property type="entry name" value="YflP"/>
    <property type="match status" value="1"/>
</dbReference>
<dbReference type="InterPro" id="IPR042100">
    <property type="entry name" value="Bug_dom1"/>
</dbReference>
<dbReference type="Proteomes" id="UP000295510">
    <property type="component" value="Unassembled WGS sequence"/>
</dbReference>
<reference evidence="2 3" key="1">
    <citation type="submission" date="2019-03" db="EMBL/GenBank/DDBJ databases">
        <title>Genomic Encyclopedia of Type Strains, Phase IV (KMG-IV): sequencing the most valuable type-strain genomes for metagenomic binning, comparative biology and taxonomic classification.</title>
        <authorList>
            <person name="Goeker M."/>
        </authorList>
    </citation>
    <scope>NUCLEOTIDE SEQUENCE [LARGE SCALE GENOMIC DNA]</scope>
    <source>
        <strain evidence="2 3">DSM 19605</strain>
    </source>
</reference>
<comment type="caution">
    <text evidence="2">The sequence shown here is derived from an EMBL/GenBank/DDBJ whole genome shotgun (WGS) entry which is preliminary data.</text>
</comment>
<dbReference type="InterPro" id="IPR005064">
    <property type="entry name" value="BUG"/>
</dbReference>
<evidence type="ECO:0000313" key="2">
    <source>
        <dbReference type="EMBL" id="TDQ43934.1"/>
    </source>
</evidence>
<dbReference type="Gene3D" id="3.40.190.10">
    <property type="entry name" value="Periplasmic binding protein-like II"/>
    <property type="match status" value="1"/>
</dbReference>
<gene>
    <name evidence="2" type="ORF">DFR43_10412</name>
</gene>
<keyword evidence="2" id="KW-0675">Receptor</keyword>
<accession>A0A4R6UL26</accession>
<keyword evidence="3" id="KW-1185">Reference proteome</keyword>
<dbReference type="EMBL" id="SNYL01000004">
    <property type="protein sequence ID" value="TDQ43934.1"/>
    <property type="molecule type" value="Genomic_DNA"/>
</dbReference>
<proteinExistence type="inferred from homology"/>
<name>A0A4R6UL26_9BURK</name>
<sequence>MQTSSHPLFQTGRRRIVQALAAGLGLGMAGGLAWAQAGWPNRPLRLLVGFPPGSSPDLMARAIAEPLAQALGQPVVVENRPGAGGNVAADAVARADDGHTLGLMINGNMTIAKILNPATPYDPLTDLAPVSLLATAPLVLTAGAQVPGEGAAVLAAGRQAGARWNYGTPGVGTVAHIGMEMLKGAAGWQAVHVPYPGNPQVINAMIQGDVQVALLPPGLAMPQVQAGRLKAVGLTSAGRSALVPQVPSLAELGLPGFQLEIWNAVAAPARMNPAHIQRVSAALAEIVRRPEIREKLFAQGWQVAGTSAEGLANRVRTDTARMREVIERNQIRPQ</sequence>
<evidence type="ECO:0000313" key="3">
    <source>
        <dbReference type="Proteomes" id="UP000295510"/>
    </source>
</evidence>
<protein>
    <submittedName>
        <fullName evidence="2">Tripartite-type tricarboxylate transporter receptor subunit TctC</fullName>
    </submittedName>
</protein>
<organism evidence="2 3">
    <name type="scientific">Tepidicella xavieri</name>
    <dbReference type="NCBI Taxonomy" id="360241"/>
    <lineage>
        <taxon>Bacteria</taxon>
        <taxon>Pseudomonadati</taxon>
        <taxon>Pseudomonadota</taxon>
        <taxon>Betaproteobacteria</taxon>
        <taxon>Burkholderiales</taxon>
        <taxon>Tepidicella</taxon>
    </lineage>
</organism>
<dbReference type="PANTHER" id="PTHR42928:SF5">
    <property type="entry name" value="BLR1237 PROTEIN"/>
    <property type="match status" value="1"/>
</dbReference>